<feature type="transmembrane region" description="Helical" evidence="6">
    <location>
        <begin position="68"/>
        <end position="91"/>
    </location>
</feature>
<organism evidence="7 8">
    <name type="scientific">Kockovaella imperatae</name>
    <dbReference type="NCBI Taxonomy" id="4999"/>
    <lineage>
        <taxon>Eukaryota</taxon>
        <taxon>Fungi</taxon>
        <taxon>Dikarya</taxon>
        <taxon>Basidiomycota</taxon>
        <taxon>Agaricomycotina</taxon>
        <taxon>Tremellomycetes</taxon>
        <taxon>Tremellales</taxon>
        <taxon>Cuniculitremaceae</taxon>
        <taxon>Kockovaella</taxon>
    </lineage>
</organism>
<dbReference type="AlphaFoldDB" id="A0A1Y1U7G1"/>
<feature type="transmembrane region" description="Helical" evidence="6">
    <location>
        <begin position="149"/>
        <end position="170"/>
    </location>
</feature>
<proteinExistence type="predicted"/>
<feature type="region of interest" description="Disordered" evidence="5">
    <location>
        <begin position="287"/>
        <end position="363"/>
    </location>
</feature>
<evidence type="ECO:0000313" key="8">
    <source>
        <dbReference type="Proteomes" id="UP000193218"/>
    </source>
</evidence>
<name>A0A1Y1U7G1_9TREE</name>
<dbReference type="GO" id="GO:0007189">
    <property type="term" value="P:adenylate cyclase-activating G protein-coupled receptor signaling pathway"/>
    <property type="evidence" value="ECO:0007669"/>
    <property type="project" value="TreeGrafter"/>
</dbReference>
<evidence type="ECO:0000256" key="2">
    <source>
        <dbReference type="ARBA" id="ARBA00022692"/>
    </source>
</evidence>
<dbReference type="EMBL" id="NBSH01000016">
    <property type="protein sequence ID" value="ORX33971.1"/>
    <property type="molecule type" value="Genomic_DNA"/>
</dbReference>
<keyword evidence="8" id="KW-1185">Reference proteome</keyword>
<sequence length="669" mass="74242">MPVVDSLYHVGASLVGRAIPVPVEGDKWVMIVDEIILFSTIVGALIILGSMAYLEFAKGRPATTRMRIVQSLVVSDLALGIVGAIGVSIGLSEGGLKPGTACDGIGVVLVATIWSEHMWTLLLALSTYMILIYPLHAITLWLEKRWAWLLLLVWVCSFGLSVMGYEIYGYKPSGGICYYPTGLFSELMQFIPRAIVFIAISILYARLYVFLRRPDKIRSPYSDSPTGTYSNHRRSSPFGLESFKRKSRGLSFLRVKRRSREEEEGQPTAPLEEIPPWERVDLPVFQIDGQKYGGPSTNFSPTRGRRKRPRTGLFSSTPQTSIPRPFGSLSSDDGPAPVDYVSPSEVASPNRESWPDGSPFGQPRIRVEQDIRRGSAATTSSAPSRLLETPTVPTARNSVSVRPSISDSAYNDELITPVPTEPKPSLDTQAEEVKSDTEDEQLDLMNVLKVTAPPRSQEDPFAPRQGESIVFVEESMASYLNRKTSLLMLWFPLGYVMLFSVSLVRIIYDIAGTPPKPLRAVSRWFIFSQGILDAIIYGLVEWHTKRMVRRKVRRDAMSPTTSPSGQRQDGSGSWVRASFIPRSRSPNSPRLGSDASRLSQGTARAAAIEMSQTRRGSQPITTMTGSGDSRTSTIRPRQDMERSILQELVPEYVEDRRPSIPEPKTPKPD</sequence>
<feature type="compositionally biased region" description="Basic and acidic residues" evidence="5">
    <location>
        <begin position="653"/>
        <end position="669"/>
    </location>
</feature>
<dbReference type="PANTHER" id="PTHR23112">
    <property type="entry name" value="G PROTEIN-COUPLED RECEPTOR 157-RELATED"/>
    <property type="match status" value="1"/>
</dbReference>
<dbReference type="GO" id="GO:0004930">
    <property type="term" value="F:G protein-coupled receptor activity"/>
    <property type="evidence" value="ECO:0007669"/>
    <property type="project" value="TreeGrafter"/>
</dbReference>
<dbReference type="STRING" id="4999.A0A1Y1U7G1"/>
<feature type="region of interest" description="Disordered" evidence="5">
    <location>
        <begin position="408"/>
        <end position="438"/>
    </location>
</feature>
<evidence type="ECO:0000256" key="4">
    <source>
        <dbReference type="ARBA" id="ARBA00023136"/>
    </source>
</evidence>
<gene>
    <name evidence="7" type="ORF">BD324DRAFT_637845</name>
</gene>
<feature type="transmembrane region" description="Helical" evidence="6">
    <location>
        <begin position="520"/>
        <end position="540"/>
    </location>
</feature>
<feature type="transmembrane region" description="Helical" evidence="6">
    <location>
        <begin position="190"/>
        <end position="211"/>
    </location>
</feature>
<dbReference type="GO" id="GO:0005886">
    <property type="term" value="C:plasma membrane"/>
    <property type="evidence" value="ECO:0007669"/>
    <property type="project" value="TreeGrafter"/>
</dbReference>
<feature type="transmembrane region" description="Helical" evidence="6">
    <location>
        <begin position="118"/>
        <end position="142"/>
    </location>
</feature>
<comment type="caution">
    <text evidence="7">The sequence shown here is derived from an EMBL/GenBank/DDBJ whole genome shotgun (WGS) entry which is preliminary data.</text>
</comment>
<feature type="compositionally biased region" description="Polar residues" evidence="5">
    <location>
        <begin position="558"/>
        <end position="571"/>
    </location>
</feature>
<feature type="transmembrane region" description="Helical" evidence="6">
    <location>
        <begin position="35"/>
        <end position="56"/>
    </location>
</feature>
<keyword evidence="4 6" id="KW-0472">Membrane</keyword>
<evidence type="ECO:0000256" key="1">
    <source>
        <dbReference type="ARBA" id="ARBA00004141"/>
    </source>
</evidence>
<reference evidence="7 8" key="1">
    <citation type="submission" date="2017-03" db="EMBL/GenBank/DDBJ databases">
        <title>Widespread Adenine N6-methylation of Active Genes in Fungi.</title>
        <authorList>
            <consortium name="DOE Joint Genome Institute"/>
            <person name="Mondo S.J."/>
            <person name="Dannebaum R.O."/>
            <person name="Kuo R.C."/>
            <person name="Louie K.B."/>
            <person name="Bewick A.J."/>
            <person name="Labutti K."/>
            <person name="Haridas S."/>
            <person name="Kuo A."/>
            <person name="Salamov A."/>
            <person name="Ahrendt S.R."/>
            <person name="Lau R."/>
            <person name="Bowen B.P."/>
            <person name="Lipzen A."/>
            <person name="Sullivan W."/>
            <person name="Andreopoulos W.B."/>
            <person name="Clum A."/>
            <person name="Lindquist E."/>
            <person name="Daum C."/>
            <person name="Northen T.R."/>
            <person name="Ramamoorthy G."/>
            <person name="Schmitz R.J."/>
            <person name="Gryganskyi A."/>
            <person name="Culley D."/>
            <person name="Magnuson J."/>
            <person name="James T.Y."/>
            <person name="O'Malley M.A."/>
            <person name="Stajich J.E."/>
            <person name="Spatafora J.W."/>
            <person name="Visel A."/>
            <person name="Grigoriev I.V."/>
        </authorList>
    </citation>
    <scope>NUCLEOTIDE SEQUENCE [LARGE SCALE GENOMIC DNA]</scope>
    <source>
        <strain evidence="7 8">NRRL Y-17943</strain>
    </source>
</reference>
<keyword evidence="3 6" id="KW-1133">Transmembrane helix</keyword>
<keyword evidence="2 6" id="KW-0812">Transmembrane</keyword>
<feature type="compositionally biased region" description="Polar residues" evidence="5">
    <location>
        <begin position="313"/>
        <end position="322"/>
    </location>
</feature>
<feature type="transmembrane region" description="Helical" evidence="6">
    <location>
        <begin position="486"/>
        <end position="508"/>
    </location>
</feature>
<dbReference type="PANTHER" id="PTHR23112:SF0">
    <property type="entry name" value="TRANSMEMBRANE PROTEIN 116"/>
    <property type="match status" value="1"/>
</dbReference>
<protein>
    <recommendedName>
        <fullName evidence="9">Glucose receptor Git3 N-terminal domain-containing protein</fullName>
    </recommendedName>
</protein>
<evidence type="ECO:0000256" key="5">
    <source>
        <dbReference type="SAM" id="MobiDB-lite"/>
    </source>
</evidence>
<evidence type="ECO:0000313" key="7">
    <source>
        <dbReference type="EMBL" id="ORX33971.1"/>
    </source>
</evidence>
<feature type="compositionally biased region" description="Polar residues" evidence="5">
    <location>
        <begin position="584"/>
        <end position="602"/>
    </location>
</feature>
<evidence type="ECO:0008006" key="9">
    <source>
        <dbReference type="Google" id="ProtNLM"/>
    </source>
</evidence>
<feature type="compositionally biased region" description="Polar residues" evidence="5">
    <location>
        <begin position="610"/>
        <end position="635"/>
    </location>
</feature>
<comment type="subcellular location">
    <subcellularLocation>
        <location evidence="1">Membrane</location>
        <topology evidence="1">Multi-pass membrane protein</topology>
    </subcellularLocation>
</comment>
<feature type="region of interest" description="Disordered" evidence="5">
    <location>
        <begin position="551"/>
        <end position="669"/>
    </location>
</feature>
<dbReference type="Gene3D" id="1.20.1070.10">
    <property type="entry name" value="Rhodopsin 7-helix transmembrane proteins"/>
    <property type="match status" value="1"/>
</dbReference>
<dbReference type="Proteomes" id="UP000193218">
    <property type="component" value="Unassembled WGS sequence"/>
</dbReference>
<dbReference type="GeneID" id="33558863"/>
<evidence type="ECO:0000256" key="6">
    <source>
        <dbReference type="SAM" id="Phobius"/>
    </source>
</evidence>
<evidence type="ECO:0000256" key="3">
    <source>
        <dbReference type="ARBA" id="ARBA00022989"/>
    </source>
</evidence>
<dbReference type="SUPFAM" id="SSF81321">
    <property type="entry name" value="Family A G protein-coupled receptor-like"/>
    <property type="match status" value="1"/>
</dbReference>
<accession>A0A1Y1U7G1</accession>
<dbReference type="CDD" id="cd00637">
    <property type="entry name" value="7tm_classA_rhodopsin-like"/>
    <property type="match status" value="1"/>
</dbReference>
<dbReference type="InParanoid" id="A0A1Y1U7G1"/>
<dbReference type="OrthoDB" id="100006at2759"/>
<dbReference type="RefSeq" id="XP_021868259.1">
    <property type="nucleotide sequence ID" value="XM_022017054.1"/>
</dbReference>